<evidence type="ECO:0000313" key="7">
    <source>
        <dbReference type="Proteomes" id="UP000646877"/>
    </source>
</evidence>
<dbReference type="Pfam" id="PF12835">
    <property type="entry name" value="Integrase_1"/>
    <property type="match status" value="1"/>
</dbReference>
<protein>
    <submittedName>
        <fullName evidence="5 6">Integrase</fullName>
    </submittedName>
</protein>
<dbReference type="Proteomes" id="UP001304419">
    <property type="component" value="Chromosome 1"/>
</dbReference>
<dbReference type="Gene3D" id="1.10.443.10">
    <property type="entry name" value="Intergrase catalytic core"/>
    <property type="match status" value="1"/>
</dbReference>
<dbReference type="Proteomes" id="UP000646877">
    <property type="component" value="Unassembled WGS sequence"/>
</dbReference>
<reference evidence="6 8" key="2">
    <citation type="submission" date="2023-10" db="EMBL/GenBank/DDBJ databases">
        <title>To unveil natural product biosynthetic capacity in Pseudoalteromonas.</title>
        <authorList>
            <person name="Wang J."/>
        </authorList>
    </citation>
    <scope>NUCLEOTIDE SEQUENCE [LARGE SCALE GENOMIC DNA]</scope>
    <source>
        <strain evidence="6 8">DSM 15914</strain>
    </source>
</reference>
<dbReference type="GO" id="GO:0006310">
    <property type="term" value="P:DNA recombination"/>
    <property type="evidence" value="ECO:0007669"/>
    <property type="project" value="UniProtKB-KW"/>
</dbReference>
<keyword evidence="8" id="KW-1185">Reference proteome</keyword>
<dbReference type="EMBL" id="WEIA01000013">
    <property type="protein sequence ID" value="NLR23213.1"/>
    <property type="molecule type" value="Genomic_DNA"/>
</dbReference>
<dbReference type="InterPro" id="IPR024456">
    <property type="entry name" value="Integrase_catalytic_putative"/>
</dbReference>
<proteinExistence type="predicted"/>
<dbReference type="InterPro" id="IPR013762">
    <property type="entry name" value="Integrase-like_cat_sf"/>
</dbReference>
<feature type="domain" description="Integrase catalytic" evidence="4">
    <location>
        <begin position="126"/>
        <end position="231"/>
    </location>
</feature>
<reference evidence="5" key="1">
    <citation type="submission" date="2019-10" db="EMBL/GenBank/DDBJ databases">
        <authorList>
            <person name="Paulsen S."/>
        </authorList>
    </citation>
    <scope>NUCLEOTIDE SEQUENCE</scope>
    <source>
        <strain evidence="5">LMG 19692</strain>
    </source>
</reference>
<evidence type="ECO:0000256" key="2">
    <source>
        <dbReference type="SAM" id="MobiDB-lite"/>
    </source>
</evidence>
<dbReference type="AlphaFoldDB" id="A0A8I2KRN6"/>
<evidence type="ECO:0000256" key="1">
    <source>
        <dbReference type="ARBA" id="ARBA00023172"/>
    </source>
</evidence>
<organism evidence="5 7">
    <name type="scientific">Pseudoalteromonas maricaloris</name>
    <dbReference type="NCBI Taxonomy" id="184924"/>
    <lineage>
        <taxon>Bacteria</taxon>
        <taxon>Pseudomonadati</taxon>
        <taxon>Pseudomonadota</taxon>
        <taxon>Gammaproteobacteria</taxon>
        <taxon>Alteromonadales</taxon>
        <taxon>Pseudoalteromonadaceae</taxon>
        <taxon>Pseudoalteromonas</taxon>
    </lineage>
</organism>
<dbReference type="Pfam" id="PF12834">
    <property type="entry name" value="Phage_int_SAM_2"/>
    <property type="match status" value="1"/>
</dbReference>
<evidence type="ECO:0000259" key="4">
    <source>
        <dbReference type="Pfam" id="PF12835"/>
    </source>
</evidence>
<accession>A0A8I2KRN6</accession>
<dbReference type="GO" id="GO:0003677">
    <property type="term" value="F:DNA binding"/>
    <property type="evidence" value="ECO:0007669"/>
    <property type="project" value="InterPro"/>
</dbReference>
<dbReference type="SUPFAM" id="SSF56349">
    <property type="entry name" value="DNA breaking-rejoining enzymes"/>
    <property type="match status" value="1"/>
</dbReference>
<evidence type="ECO:0000259" key="3">
    <source>
        <dbReference type="Pfam" id="PF12834"/>
    </source>
</evidence>
<dbReference type="GO" id="GO:0015074">
    <property type="term" value="P:DNA integration"/>
    <property type="evidence" value="ECO:0007669"/>
    <property type="project" value="InterPro"/>
</dbReference>
<dbReference type="RefSeq" id="WP_193522320.1">
    <property type="nucleotide sequence ID" value="NZ_CBCSDF010000007.1"/>
</dbReference>
<evidence type="ECO:0000313" key="6">
    <source>
        <dbReference type="EMBL" id="WOX29110.1"/>
    </source>
</evidence>
<dbReference type="EMBL" id="CP137578">
    <property type="protein sequence ID" value="WOX29110.1"/>
    <property type="molecule type" value="Genomic_DNA"/>
</dbReference>
<gene>
    <name evidence="5" type="ORF">F9Y85_18225</name>
    <name evidence="6" type="ORF">R5H13_02230</name>
</gene>
<keyword evidence="1" id="KW-0233">DNA recombination</keyword>
<evidence type="ECO:0000313" key="5">
    <source>
        <dbReference type="EMBL" id="NLR23213.1"/>
    </source>
</evidence>
<dbReference type="InterPro" id="IPR011010">
    <property type="entry name" value="DNA_brk_join_enz"/>
</dbReference>
<dbReference type="InterPro" id="IPR024457">
    <property type="entry name" value="Putative_integrase_N"/>
</dbReference>
<evidence type="ECO:0000313" key="8">
    <source>
        <dbReference type="Proteomes" id="UP001304419"/>
    </source>
</evidence>
<feature type="region of interest" description="Disordered" evidence="2">
    <location>
        <begin position="1"/>
        <end position="24"/>
    </location>
</feature>
<feature type="compositionally biased region" description="Polar residues" evidence="2">
    <location>
        <begin position="1"/>
        <end position="13"/>
    </location>
</feature>
<sequence>MSQLGYSLNQLNVNHKERSHSTRQNRKNIFNLVAKQLHGFGFKIKDAKGLKPKHVTALVKHWQEQKLANKTIKNRMSAIRWWADKVGKRNVVARSNDDYGIDKVRNSPLGKSKELDMQKHAQISCSYVKLSLRLQQEFGLRREEAIKFNVSYADQGNHIRLKGSWTKGGKPRTLPILKQSQRALLDEIRSFTRSSLIRATDRYVDQMRRYERETKKVGLSKNHGLRHHYARQRYLELTGWQCPANGGPCRIHLVGKERDIDYKARMQISQELGHERFSITYTYLGS</sequence>
<feature type="domain" description="Putative integrase N-terminal" evidence="3">
    <location>
        <begin position="1"/>
        <end position="91"/>
    </location>
</feature>
<name>A0A8I2KRN6_9GAMM</name>